<dbReference type="Gene3D" id="3.90.180.10">
    <property type="entry name" value="Medium-chain alcohol dehydrogenases, catalytic domain"/>
    <property type="match status" value="1"/>
</dbReference>
<dbReference type="RefSeq" id="WP_208268936.1">
    <property type="nucleotide sequence ID" value="NZ_BAAAGM010000078.1"/>
</dbReference>
<feature type="region of interest" description="Disordered" evidence="1">
    <location>
        <begin position="78"/>
        <end position="97"/>
    </location>
</feature>
<proteinExistence type="predicted"/>
<organism evidence="2 3">
    <name type="scientific">Actinomadura nitritigenes</name>
    <dbReference type="NCBI Taxonomy" id="134602"/>
    <lineage>
        <taxon>Bacteria</taxon>
        <taxon>Bacillati</taxon>
        <taxon>Actinomycetota</taxon>
        <taxon>Actinomycetes</taxon>
        <taxon>Streptosporangiales</taxon>
        <taxon>Thermomonosporaceae</taxon>
        <taxon>Actinomadura</taxon>
    </lineage>
</organism>
<evidence type="ECO:0000313" key="2">
    <source>
        <dbReference type="EMBL" id="MBO2440539.1"/>
    </source>
</evidence>
<dbReference type="InterPro" id="IPR011032">
    <property type="entry name" value="GroES-like_sf"/>
</dbReference>
<sequence>MRCTVHGSLEGLTVHEIPELIAGPGKVVVEVRAAAVSFADILVVQGAYRVAAPVPTTRSRSSRNCATGSRARGWSCAPAGSPGAHVPHASAGIAGRRQVGPECGARRYRLASGHDGPRPGAAAYAASITAHGSRGP</sequence>
<accession>A0ABS3R2R5</accession>
<dbReference type="SUPFAM" id="SSF50129">
    <property type="entry name" value="GroES-like"/>
    <property type="match status" value="1"/>
</dbReference>
<evidence type="ECO:0000313" key="3">
    <source>
        <dbReference type="Proteomes" id="UP000666915"/>
    </source>
</evidence>
<protein>
    <recommendedName>
        <fullName evidence="4">Alcohol dehydrogenase N-terminal domain-containing protein</fullName>
    </recommendedName>
</protein>
<evidence type="ECO:0008006" key="4">
    <source>
        <dbReference type="Google" id="ProtNLM"/>
    </source>
</evidence>
<keyword evidence="3" id="KW-1185">Reference proteome</keyword>
<dbReference type="Proteomes" id="UP000666915">
    <property type="component" value="Unassembled WGS sequence"/>
</dbReference>
<evidence type="ECO:0000256" key="1">
    <source>
        <dbReference type="SAM" id="MobiDB-lite"/>
    </source>
</evidence>
<gene>
    <name evidence="2" type="ORF">J4557_23710</name>
</gene>
<name>A0ABS3R2R5_9ACTN</name>
<comment type="caution">
    <text evidence="2">The sequence shown here is derived from an EMBL/GenBank/DDBJ whole genome shotgun (WGS) entry which is preliminary data.</text>
</comment>
<dbReference type="EMBL" id="JAGEOK010000015">
    <property type="protein sequence ID" value="MBO2440539.1"/>
    <property type="molecule type" value="Genomic_DNA"/>
</dbReference>
<reference evidence="2 3" key="1">
    <citation type="submission" date="2021-03" db="EMBL/GenBank/DDBJ databases">
        <authorList>
            <person name="Kanchanasin P."/>
            <person name="Saeng-In P."/>
            <person name="Phongsopitanun W."/>
            <person name="Yuki M."/>
            <person name="Kudo T."/>
            <person name="Ohkuma M."/>
            <person name="Tanasupawat S."/>
        </authorList>
    </citation>
    <scope>NUCLEOTIDE SEQUENCE [LARGE SCALE GENOMIC DNA]</scope>
    <source>
        <strain evidence="2 3">L46</strain>
    </source>
</reference>